<evidence type="ECO:0000313" key="7">
    <source>
        <dbReference type="Proteomes" id="UP000308181"/>
    </source>
</evidence>
<evidence type="ECO:0000259" key="4">
    <source>
        <dbReference type="Pfam" id="PF13205"/>
    </source>
</evidence>
<feature type="domain" description="Bacterial repeat" evidence="5">
    <location>
        <begin position="159"/>
        <end position="226"/>
    </location>
</feature>
<feature type="domain" description="Bacterial repeat" evidence="5">
    <location>
        <begin position="313"/>
        <end position="377"/>
    </location>
</feature>
<dbReference type="InterPro" id="IPR044060">
    <property type="entry name" value="Bacterial_rp_domain"/>
</dbReference>
<keyword evidence="3" id="KW-0812">Transmembrane</keyword>
<sequence length="681" mass="70540">MNKKPTLNLDGIQIPKKRSYSKFYKTFGALLILFGIFISGCKKDEFAGEVVGLCPTVTSDPMDKAVDVVLDKVVTITFNTPMNASSINNGTFSIKQGNNVIGGTVAPTANAAVFTFTPDAPFNPFLTYTGKVTTGAKDTLRTAMAADYDWTFTSIPRISLTANPTNGGIPNGAGNFAQGSTATVTATALPTFAFTNWTENGTIVSTSASYSFKVNGNRALVANFIPIPVGNSSVNLSSSPAIGGNSNGSGAYPTGSRVTVNAMANAGYTFVNWTDNNVVVSTSSSYQFILVGNRTLVANFRLIPSSQFALILSSSPAAGGMTDGEGAYNSGTSVTAIATANTGYTFANWTENGAIVSTSPNYTFSLNNNRTLVANFTVRTFTLNVTAVNGMVLKTPNQLTYNYGTDVVLTAQPSQGYAFSFWSGDASGTVSPLTVDMIVNKNITANFVLLPTGTGIGPVLPNLGLAGNYAILTKTGITTTGVTSIIGNIGVSPIAATAITGFGLIMDTNGQSSTTPIVTGKVYAATYAAPTPANLITAISNMETAFTSSNNLTAPAPVINLGAGNISGLVVPPGLYKFTTGLLISSQGVTLVGNANDTWVFTITNDLTVNSNAKITLGPGVQAKNIYWVVSGQALLDTGADFSGIILGKTLISLKTGAKVNGRLLAQTEVTLNANTVTQPQ</sequence>
<dbReference type="InterPro" id="IPR014755">
    <property type="entry name" value="Cu-Rt/internalin_Ig-like"/>
</dbReference>
<feature type="domain" description="Bacterial repeat" evidence="5">
    <location>
        <begin position="235"/>
        <end position="303"/>
    </location>
</feature>
<dbReference type="EMBL" id="SWBP01000002">
    <property type="protein sequence ID" value="TKB98675.1"/>
    <property type="molecule type" value="Genomic_DNA"/>
</dbReference>
<feature type="transmembrane region" description="Helical" evidence="3">
    <location>
        <begin position="23"/>
        <end position="40"/>
    </location>
</feature>
<keyword evidence="3" id="KW-1133">Transmembrane helix</keyword>
<keyword evidence="7" id="KW-1185">Reference proteome</keyword>
<evidence type="ECO:0000256" key="3">
    <source>
        <dbReference type="SAM" id="Phobius"/>
    </source>
</evidence>
<keyword evidence="2" id="KW-0732">Signal</keyword>
<reference evidence="6 7" key="1">
    <citation type="submission" date="2019-04" db="EMBL/GenBank/DDBJ databases">
        <title>Pedobacter sp. AR-3-17 sp. nov., isolated from Arctic soil.</title>
        <authorList>
            <person name="Dahal R.H."/>
            <person name="Kim D.-U."/>
        </authorList>
    </citation>
    <scope>NUCLEOTIDE SEQUENCE [LARGE SCALE GENOMIC DNA]</scope>
    <source>
        <strain evidence="6 7">AR-3-17</strain>
    </source>
</reference>
<evidence type="ECO:0000313" key="6">
    <source>
        <dbReference type="EMBL" id="TKB98675.1"/>
    </source>
</evidence>
<dbReference type="RefSeq" id="WP_136825491.1">
    <property type="nucleotide sequence ID" value="NZ_SWBP01000002.1"/>
</dbReference>
<dbReference type="InterPro" id="IPR032812">
    <property type="entry name" value="SbsA_Ig"/>
</dbReference>
<proteinExistence type="inferred from homology"/>
<name>A0A4U1C0V4_9SPHI</name>
<organism evidence="6 7">
    <name type="scientific">Pedobacter cryophilus</name>
    <dbReference type="NCBI Taxonomy" id="2571271"/>
    <lineage>
        <taxon>Bacteria</taxon>
        <taxon>Pseudomonadati</taxon>
        <taxon>Bacteroidota</taxon>
        <taxon>Sphingobacteriia</taxon>
        <taxon>Sphingobacteriales</taxon>
        <taxon>Sphingobacteriaceae</taxon>
        <taxon>Pedobacter</taxon>
    </lineage>
</organism>
<evidence type="ECO:0000256" key="2">
    <source>
        <dbReference type="ARBA" id="ARBA00022729"/>
    </source>
</evidence>
<accession>A0A4U1C0V4</accession>
<dbReference type="Gene3D" id="2.60.40.1220">
    <property type="match status" value="1"/>
</dbReference>
<feature type="domain" description="SbsA Ig-like" evidence="4">
    <location>
        <begin position="55"/>
        <end position="153"/>
    </location>
</feature>
<evidence type="ECO:0000259" key="5">
    <source>
        <dbReference type="Pfam" id="PF18998"/>
    </source>
</evidence>
<dbReference type="AlphaFoldDB" id="A0A4U1C0V4"/>
<keyword evidence="3" id="KW-0472">Membrane</keyword>
<dbReference type="Proteomes" id="UP000308181">
    <property type="component" value="Unassembled WGS sequence"/>
</dbReference>
<dbReference type="OrthoDB" id="2082707at2"/>
<comment type="similarity">
    <text evidence="1">Belongs to the ice-binding protein family.</text>
</comment>
<dbReference type="Pfam" id="PF11999">
    <property type="entry name" value="Ice_binding"/>
    <property type="match status" value="1"/>
</dbReference>
<dbReference type="InterPro" id="IPR021884">
    <property type="entry name" value="Ice-bd_prot"/>
</dbReference>
<dbReference type="Pfam" id="PF18998">
    <property type="entry name" value="Flg_new_2"/>
    <property type="match status" value="4"/>
</dbReference>
<protein>
    <submittedName>
        <fullName evidence="6">DUF3494 domain-containing protein</fullName>
    </submittedName>
</protein>
<gene>
    <name evidence="6" type="ORF">FA046_06040</name>
</gene>
<dbReference type="Pfam" id="PF13205">
    <property type="entry name" value="Big_5"/>
    <property type="match status" value="1"/>
</dbReference>
<feature type="domain" description="Bacterial repeat" evidence="5">
    <location>
        <begin position="382"/>
        <end position="447"/>
    </location>
</feature>
<comment type="caution">
    <text evidence="6">The sequence shown here is derived from an EMBL/GenBank/DDBJ whole genome shotgun (WGS) entry which is preliminary data.</text>
</comment>
<evidence type="ECO:0000256" key="1">
    <source>
        <dbReference type="ARBA" id="ARBA00005445"/>
    </source>
</evidence>